<dbReference type="OrthoDB" id="6900326at2"/>
<dbReference type="RefSeq" id="WP_031318481.1">
    <property type="nucleotide sequence ID" value="NZ_CP010945.1"/>
</dbReference>
<dbReference type="EMBL" id="CP010945">
    <property type="protein sequence ID" value="AKV07170.1"/>
    <property type="molecule type" value="Genomic_DNA"/>
</dbReference>
<dbReference type="Proteomes" id="UP000017175">
    <property type="component" value="Chromosome"/>
</dbReference>
<proteinExistence type="predicted"/>
<protein>
    <submittedName>
        <fullName evidence="1">Prophage PssSM-01</fullName>
    </submittedName>
</protein>
<gene>
    <name evidence="1" type="ORF">B723_12400</name>
</gene>
<name>A0A0K1QNZ3_PSEFL</name>
<dbReference type="AlphaFoldDB" id="A0A0K1QNZ3"/>
<accession>A0A0K1QNZ3</accession>
<sequence length="77" mass="8664">MNSALSIRMDLSKNLAEALHQELRERLRLGIQEHWYSDEFRRVPDGSRTSAILSAYPALAAQKTTLGALQVAIRKQA</sequence>
<organism evidence="1 2">
    <name type="scientific">Pseudomonas fluorescens NCIMB 11764</name>
    <dbReference type="NCBI Taxonomy" id="1221522"/>
    <lineage>
        <taxon>Bacteria</taxon>
        <taxon>Pseudomonadati</taxon>
        <taxon>Pseudomonadota</taxon>
        <taxon>Gammaproteobacteria</taxon>
        <taxon>Pseudomonadales</taxon>
        <taxon>Pseudomonadaceae</taxon>
        <taxon>Pseudomonas</taxon>
    </lineage>
</organism>
<reference evidence="1 2" key="1">
    <citation type="journal article" date="2012" name="J. Bacteriol.">
        <title>Draft genome sequence of the cyanide-utilizing bacterium Pseudomonas fluorescens strain NCIMB 11764.</title>
        <authorList>
            <person name="Vilo C.A."/>
            <person name="Benedik M.J."/>
            <person name="Kunz D.A."/>
            <person name="Dong Q."/>
        </authorList>
    </citation>
    <scope>NUCLEOTIDE SEQUENCE [LARGE SCALE GENOMIC DNA]</scope>
    <source>
        <strain evidence="1 2">NCIMB 11764</strain>
    </source>
</reference>
<dbReference type="eggNOG" id="ENOG5031UAG">
    <property type="taxonomic scope" value="Bacteria"/>
</dbReference>
<evidence type="ECO:0000313" key="1">
    <source>
        <dbReference type="EMBL" id="AKV07170.1"/>
    </source>
</evidence>
<evidence type="ECO:0000313" key="2">
    <source>
        <dbReference type="Proteomes" id="UP000017175"/>
    </source>
</evidence>